<dbReference type="InterPro" id="IPR019546">
    <property type="entry name" value="TAT_signal_bac_arc"/>
</dbReference>
<dbReference type="SUPFAM" id="SSF53706">
    <property type="entry name" value="Formate dehydrogenase/DMSO reductase, domains 1-3"/>
    <property type="match status" value="1"/>
</dbReference>
<name>A0A6N7RPI6_9ACTN</name>
<dbReference type="InterPro" id="IPR006311">
    <property type="entry name" value="TAT_signal"/>
</dbReference>
<keyword evidence="4" id="KW-0560">Oxidoreductase</keyword>
<dbReference type="NCBIfam" id="TIGR01409">
    <property type="entry name" value="TAT_signal_seq"/>
    <property type="match status" value="1"/>
</dbReference>
<dbReference type="InterPro" id="IPR006963">
    <property type="entry name" value="Mopterin_OxRdtase_4Fe-4S_dom"/>
</dbReference>
<evidence type="ECO:0000256" key="1">
    <source>
        <dbReference type="ARBA" id="ARBA00010312"/>
    </source>
</evidence>
<evidence type="ECO:0000256" key="5">
    <source>
        <dbReference type="ARBA" id="ARBA00023004"/>
    </source>
</evidence>
<keyword evidence="6" id="KW-0411">Iron-sulfur</keyword>
<dbReference type="Gene3D" id="3.40.50.740">
    <property type="match status" value="2"/>
</dbReference>
<evidence type="ECO:0000259" key="7">
    <source>
        <dbReference type="PROSITE" id="PS51669"/>
    </source>
</evidence>
<dbReference type="Proteomes" id="UP000438093">
    <property type="component" value="Unassembled WGS sequence"/>
</dbReference>
<dbReference type="RefSeq" id="WP_154333649.1">
    <property type="nucleotide sequence ID" value="NZ_VTFY01000008.1"/>
</dbReference>
<dbReference type="PROSITE" id="PS51318">
    <property type="entry name" value="TAT"/>
    <property type="match status" value="1"/>
</dbReference>
<evidence type="ECO:0000256" key="3">
    <source>
        <dbReference type="ARBA" id="ARBA00022729"/>
    </source>
</evidence>
<dbReference type="GO" id="GO:0016491">
    <property type="term" value="F:oxidoreductase activity"/>
    <property type="evidence" value="ECO:0007669"/>
    <property type="project" value="UniProtKB-KW"/>
</dbReference>
<dbReference type="EMBL" id="VTFY01000008">
    <property type="protein sequence ID" value="MRX82791.1"/>
    <property type="molecule type" value="Genomic_DNA"/>
</dbReference>
<reference evidence="9" key="1">
    <citation type="submission" date="2019-08" db="EMBL/GenBank/DDBJ databases">
        <title>Arthrobacter sp. nov., isolated from plateau pika and Tibetan wild ass.</title>
        <authorList>
            <person name="Ge Y."/>
        </authorList>
    </citation>
    <scope>NUCLEOTIDE SEQUENCE [LARGE SCALE GENOMIC DNA]</scope>
    <source>
        <strain evidence="9">HF-4214</strain>
    </source>
</reference>
<organism evidence="8 9">
    <name type="scientific">Eggerthella guodeyinii</name>
    <dbReference type="NCBI Taxonomy" id="2690837"/>
    <lineage>
        <taxon>Bacteria</taxon>
        <taxon>Bacillati</taxon>
        <taxon>Actinomycetota</taxon>
        <taxon>Coriobacteriia</taxon>
        <taxon>Eggerthellales</taxon>
        <taxon>Eggerthellaceae</taxon>
        <taxon>Eggerthella</taxon>
    </lineage>
</organism>
<feature type="domain" description="4Fe-4S Mo/W bis-MGD-type" evidence="7">
    <location>
        <begin position="49"/>
        <end position="108"/>
    </location>
</feature>
<dbReference type="PANTHER" id="PTHR43742">
    <property type="entry name" value="TRIMETHYLAMINE-N-OXIDE REDUCTASE"/>
    <property type="match status" value="1"/>
</dbReference>
<dbReference type="PROSITE" id="PS51669">
    <property type="entry name" value="4FE4S_MOW_BIS_MGD"/>
    <property type="match status" value="1"/>
</dbReference>
<dbReference type="AlphaFoldDB" id="A0A6N7RPI6"/>
<dbReference type="Pfam" id="PF04879">
    <property type="entry name" value="Molybdop_Fe4S4"/>
    <property type="match status" value="1"/>
</dbReference>
<comment type="similarity">
    <text evidence="1">Belongs to the prokaryotic molybdopterin-containing oxidoreductase family.</text>
</comment>
<dbReference type="GO" id="GO:0043546">
    <property type="term" value="F:molybdopterin cofactor binding"/>
    <property type="evidence" value="ECO:0007669"/>
    <property type="project" value="InterPro"/>
</dbReference>
<dbReference type="GO" id="GO:0051536">
    <property type="term" value="F:iron-sulfur cluster binding"/>
    <property type="evidence" value="ECO:0007669"/>
    <property type="project" value="UniProtKB-KW"/>
</dbReference>
<evidence type="ECO:0000313" key="9">
    <source>
        <dbReference type="Proteomes" id="UP000438093"/>
    </source>
</evidence>
<dbReference type="GO" id="GO:0046872">
    <property type="term" value="F:metal ion binding"/>
    <property type="evidence" value="ECO:0007669"/>
    <property type="project" value="UniProtKB-KW"/>
</dbReference>
<evidence type="ECO:0000256" key="6">
    <source>
        <dbReference type="ARBA" id="ARBA00023014"/>
    </source>
</evidence>
<dbReference type="InterPro" id="IPR006657">
    <property type="entry name" value="MoPterin_dinucl-bd_dom"/>
</dbReference>
<dbReference type="Pfam" id="PF00384">
    <property type="entry name" value="Molybdopterin"/>
    <property type="match status" value="1"/>
</dbReference>
<dbReference type="Gene3D" id="3.40.228.10">
    <property type="entry name" value="Dimethylsulfoxide Reductase, domain 2"/>
    <property type="match status" value="2"/>
</dbReference>
<dbReference type="PANTHER" id="PTHR43742:SF6">
    <property type="entry name" value="OXIDOREDUCTASE YYAE-RELATED"/>
    <property type="match status" value="1"/>
</dbReference>
<dbReference type="Gene3D" id="2.40.40.20">
    <property type="match status" value="1"/>
</dbReference>
<keyword evidence="5" id="KW-0408">Iron</keyword>
<protein>
    <submittedName>
        <fullName evidence="8">Molybdopterin-dependent oxidoreductase</fullName>
    </submittedName>
</protein>
<dbReference type="InterPro" id="IPR009010">
    <property type="entry name" value="Asp_de-COase-like_dom_sf"/>
</dbReference>
<dbReference type="InterPro" id="IPR006656">
    <property type="entry name" value="Mopterin_OxRdtase"/>
</dbReference>
<proteinExistence type="inferred from homology"/>
<evidence type="ECO:0000313" key="8">
    <source>
        <dbReference type="EMBL" id="MRX82791.1"/>
    </source>
</evidence>
<evidence type="ECO:0000256" key="4">
    <source>
        <dbReference type="ARBA" id="ARBA00023002"/>
    </source>
</evidence>
<keyword evidence="9" id="KW-1185">Reference proteome</keyword>
<sequence length="808" mass="88903">MSGTSSPQGGLTRRSFLKTTGAVAGTAAVGTLVGCSQTANSAPSEQGSDYQVCSTTCMSNCHGMACPLDVFVRDGKAFNISKFQMKDKNLQGVCQRGYTNIQRMYSPNRIKYPLRRAGERGADEWEQISWDEAIEEICSKWKSYQKDFGKGSILFSKGTGATSNITTGYVDRLVKYMGASNMPLAYDQAGFFCGTTCLGLAMPYTYWGTESRDLVNAKNVIVWGANPSEAATISFHHISKARENGAQLIVIDPVLTITAAKADTYIPIRAGSDGLLAIGMMKMIIRDGKQDSDFLKHQCVAPFLVKKSDWTYARLSDIGQAEAGSQDDAILVCGEDGSVGASNQIADPILEGTFDVGGEAVTTAYSLLLERLEEWSYDQIAEMTDIPLDTIEWLAEQYMSGPSMVFSALGIDHWVNGHTGYMNMYALMQVAGQLGKPGTGVTVGDSSVPQAIGPNATAITSPRDAEAGPTILVSEVYDLVFNREPGSEKPELKSMYFWLHNPIGNLPDRKAWLKVFDAMELVVVADTWMSESAHYADIVLPVSFVWELESIAAAGNPYLRLMEAVADPQFESKGDLEIANLLGCGMGMEDKFKMTREEFLEAVLDNDLARSMGVTWERLKKEKRIYSYPDEVPICGKNGYNTATGRAQFFREAPSPALDNGTKWDVERESLPYWSAPHEAWYQNDLHETYPIVFMSERSKFKAHTQFNDVPMLLEIDPEPYIKISEDDAAARGIKTGDLMRAYNDRGYVVAKAVVNPGMRNGIALIDHGWEESGFIEGHYSDLSSIFSGNVVSNTCFFDCLCEIEKAE</sequence>
<keyword evidence="2" id="KW-0479">Metal-binding</keyword>
<dbReference type="Pfam" id="PF01568">
    <property type="entry name" value="Molydop_binding"/>
    <property type="match status" value="1"/>
</dbReference>
<dbReference type="InterPro" id="IPR050612">
    <property type="entry name" value="Prok_Mopterin_Oxidored"/>
</dbReference>
<comment type="caution">
    <text evidence="8">The sequence shown here is derived from an EMBL/GenBank/DDBJ whole genome shotgun (WGS) entry which is preliminary data.</text>
</comment>
<dbReference type="Gene3D" id="2.20.25.90">
    <property type="entry name" value="ADC-like domains"/>
    <property type="match status" value="1"/>
</dbReference>
<evidence type="ECO:0000256" key="2">
    <source>
        <dbReference type="ARBA" id="ARBA00022723"/>
    </source>
</evidence>
<gene>
    <name evidence="8" type="ORF">GJG86_09845</name>
</gene>
<accession>A0A6N7RPI6</accession>
<keyword evidence="3" id="KW-0732">Signal</keyword>
<dbReference type="SUPFAM" id="SSF50692">
    <property type="entry name" value="ADC-like"/>
    <property type="match status" value="1"/>
</dbReference>
<dbReference type="Gene3D" id="3.30.2070.10">
    <property type="entry name" value="Formate dehydrogenase/DMSO reductase"/>
    <property type="match status" value="1"/>
</dbReference>